<comment type="caution">
    <text evidence="1">The sequence shown here is derived from an EMBL/GenBank/DDBJ whole genome shotgun (WGS) entry which is preliminary data.</text>
</comment>
<evidence type="ECO:0000313" key="2">
    <source>
        <dbReference type="Proteomes" id="UP000005950"/>
    </source>
</evidence>
<dbReference type="EMBL" id="ACCF01000128">
    <property type="protein sequence ID" value="EEF67660.1"/>
    <property type="molecule type" value="Genomic_DNA"/>
</dbReference>
<dbReference type="Proteomes" id="UP000005950">
    <property type="component" value="Unassembled WGS sequence"/>
</dbReference>
<dbReference type="AlphaFoldDB" id="B9Y8N5"/>
<proteinExistence type="predicted"/>
<dbReference type="HOGENOM" id="CLU_2649520_0_0_9"/>
<reference evidence="1 2" key="2">
    <citation type="submission" date="2009-02" db="EMBL/GenBank/DDBJ databases">
        <title>Draft genome sequence of Holdemania filiformis DSM 12042.</title>
        <authorList>
            <person name="Sudarsanam P."/>
            <person name="Ley R."/>
            <person name="Guruge J."/>
            <person name="Turnbaugh P.J."/>
            <person name="Mahowald M."/>
            <person name="Liep D."/>
            <person name="Gordon J."/>
        </authorList>
    </citation>
    <scope>NUCLEOTIDE SEQUENCE [LARGE SCALE GENOMIC DNA]</scope>
    <source>
        <strain evidence="1 2">DSM 12042</strain>
    </source>
</reference>
<dbReference type="STRING" id="545696.HOLDEFILI_02182"/>
<organism evidence="1 2">
    <name type="scientific">Holdemania filiformis DSM 12042</name>
    <dbReference type="NCBI Taxonomy" id="545696"/>
    <lineage>
        <taxon>Bacteria</taxon>
        <taxon>Bacillati</taxon>
        <taxon>Bacillota</taxon>
        <taxon>Erysipelotrichia</taxon>
        <taxon>Erysipelotrichales</taxon>
        <taxon>Erysipelotrichaceae</taxon>
        <taxon>Holdemania</taxon>
    </lineage>
</organism>
<gene>
    <name evidence="1" type="ORF">HOLDEFILI_02182</name>
</gene>
<protein>
    <submittedName>
        <fullName evidence="1">Uncharacterized protein</fullName>
    </submittedName>
</protein>
<reference evidence="1 2" key="1">
    <citation type="submission" date="2008-12" db="EMBL/GenBank/DDBJ databases">
        <authorList>
            <person name="Fulton L."/>
            <person name="Clifton S."/>
            <person name="Fulton B."/>
            <person name="Xu J."/>
            <person name="Minx P."/>
            <person name="Pepin K.H."/>
            <person name="Johnson M."/>
            <person name="Bhonagiri V."/>
            <person name="Nash W.E."/>
            <person name="Mardis E.R."/>
            <person name="Wilson R.K."/>
        </authorList>
    </citation>
    <scope>NUCLEOTIDE SEQUENCE [LARGE SCALE GENOMIC DNA]</scope>
    <source>
        <strain evidence="1 2">DSM 12042</strain>
    </source>
</reference>
<evidence type="ECO:0000313" key="1">
    <source>
        <dbReference type="EMBL" id="EEF67660.1"/>
    </source>
</evidence>
<accession>B9Y8N5</accession>
<name>B9Y8N5_9FIRM</name>
<sequence length="76" mass="8943">MLAFLVSGEKTNSVFFQTRWYRRKFSLPLKESFMLSARAGFLFSLSCLSLKSQNEQEAMRMAMNIRMWTEGEHSRP</sequence>